<dbReference type="PANTHER" id="PTHR38050:SF2">
    <property type="entry name" value="FERULOYL ESTERASE C-RELATED"/>
    <property type="match status" value="1"/>
</dbReference>
<dbReference type="InterPro" id="IPR043595">
    <property type="entry name" value="FaeB/C/D"/>
</dbReference>
<evidence type="ECO:0000256" key="2">
    <source>
        <dbReference type="ARBA" id="ARBA00022525"/>
    </source>
</evidence>
<dbReference type="EMBL" id="JBHMEI010000001">
    <property type="protein sequence ID" value="MFB9200079.1"/>
    <property type="molecule type" value="Genomic_DNA"/>
</dbReference>
<organism evidence="8 9">
    <name type="scientific">Nonomuraea spiralis</name>
    <dbReference type="NCBI Taxonomy" id="46182"/>
    <lineage>
        <taxon>Bacteria</taxon>
        <taxon>Bacillati</taxon>
        <taxon>Actinomycetota</taxon>
        <taxon>Actinomycetes</taxon>
        <taxon>Streptosporangiales</taxon>
        <taxon>Streptosporangiaceae</taxon>
        <taxon>Nonomuraea</taxon>
    </lineage>
</organism>
<name>A0ABV5I6D1_9ACTN</name>
<protein>
    <submittedName>
        <fullName evidence="8">Alpha/beta hydrolase family esterase</fullName>
    </submittedName>
</protein>
<keyword evidence="9" id="KW-1185">Reference proteome</keyword>
<evidence type="ECO:0000256" key="1">
    <source>
        <dbReference type="ARBA" id="ARBA00004613"/>
    </source>
</evidence>
<keyword evidence="7" id="KW-0624">Polysaccharide degradation</keyword>
<sequence>MASSGCAARGGRLASGAHQLTYDGLTRHYLLAVPAGPGPHPVLLNLHGLGSDAAEQAAYSRLSQAGPRRGYLVLTPQAAPGRLAWTLPHTAGPDDTGYLAALLDQLERRQCVQTGREFAAGLSYGAGLAASLVCALDGRLSGVAAVAGIPIAQPCPHPAPTTIIAFHGTADHLVPYRGGHPRPGGDLQKLAELVVLPPVGQTMDAWAAALRCAAPATSRPLPRVRLRLWKTCPGRTTLRLYTVDGGGHTWPGPIEVPGLGETARDLDATELILDTFDRAPTR</sequence>
<accession>A0ABV5I6D1</accession>
<keyword evidence="4" id="KW-0732">Signal</keyword>
<proteinExistence type="predicted"/>
<dbReference type="GO" id="GO:0016787">
    <property type="term" value="F:hydrolase activity"/>
    <property type="evidence" value="ECO:0007669"/>
    <property type="project" value="UniProtKB-KW"/>
</dbReference>
<evidence type="ECO:0000256" key="5">
    <source>
        <dbReference type="ARBA" id="ARBA00022801"/>
    </source>
</evidence>
<evidence type="ECO:0000313" key="9">
    <source>
        <dbReference type="Proteomes" id="UP001589647"/>
    </source>
</evidence>
<evidence type="ECO:0000256" key="6">
    <source>
        <dbReference type="ARBA" id="ARBA00023277"/>
    </source>
</evidence>
<keyword evidence="6" id="KW-0119">Carbohydrate metabolism</keyword>
<keyword evidence="3" id="KW-0858">Xylan degradation</keyword>
<evidence type="ECO:0000313" key="8">
    <source>
        <dbReference type="EMBL" id="MFB9200079.1"/>
    </source>
</evidence>
<reference evidence="8 9" key="1">
    <citation type="submission" date="2024-09" db="EMBL/GenBank/DDBJ databases">
        <authorList>
            <person name="Sun Q."/>
            <person name="Mori K."/>
        </authorList>
    </citation>
    <scope>NUCLEOTIDE SEQUENCE [LARGE SCALE GENOMIC DNA]</scope>
    <source>
        <strain evidence="8 9">CCM 3426</strain>
    </source>
</reference>
<dbReference type="SUPFAM" id="SSF53474">
    <property type="entry name" value="alpha/beta-Hydrolases"/>
    <property type="match status" value="1"/>
</dbReference>
<keyword evidence="2" id="KW-0964">Secreted</keyword>
<evidence type="ECO:0000256" key="4">
    <source>
        <dbReference type="ARBA" id="ARBA00022729"/>
    </source>
</evidence>
<dbReference type="Proteomes" id="UP001589647">
    <property type="component" value="Unassembled WGS sequence"/>
</dbReference>
<gene>
    <name evidence="8" type="ORF">ACFFV7_02645</name>
</gene>
<comment type="caution">
    <text evidence="8">The sequence shown here is derived from an EMBL/GenBank/DDBJ whole genome shotgun (WGS) entry which is preliminary data.</text>
</comment>
<evidence type="ECO:0000256" key="3">
    <source>
        <dbReference type="ARBA" id="ARBA00022651"/>
    </source>
</evidence>
<dbReference type="RefSeq" id="WP_189645678.1">
    <property type="nucleotide sequence ID" value="NZ_BMRC01000001.1"/>
</dbReference>
<dbReference type="InterPro" id="IPR029058">
    <property type="entry name" value="AB_hydrolase_fold"/>
</dbReference>
<comment type="subcellular location">
    <subcellularLocation>
        <location evidence="1">Secreted</location>
    </subcellularLocation>
</comment>
<evidence type="ECO:0000256" key="7">
    <source>
        <dbReference type="ARBA" id="ARBA00023326"/>
    </source>
</evidence>
<keyword evidence="5 8" id="KW-0378">Hydrolase</keyword>
<dbReference type="PANTHER" id="PTHR38050">
    <property type="match status" value="1"/>
</dbReference>
<dbReference type="Gene3D" id="3.40.50.1820">
    <property type="entry name" value="alpha/beta hydrolase"/>
    <property type="match status" value="1"/>
</dbReference>